<dbReference type="RefSeq" id="WP_157802185.1">
    <property type="nucleotide sequence ID" value="NZ_PGFF01000001.1"/>
</dbReference>
<dbReference type="InterPro" id="IPR055170">
    <property type="entry name" value="GFO_IDH_MocA-like_dom"/>
</dbReference>
<dbReference type="OrthoDB" id="9815825at2"/>
<dbReference type="SUPFAM" id="SSF51735">
    <property type="entry name" value="NAD(P)-binding Rossmann-fold domains"/>
    <property type="match status" value="1"/>
</dbReference>
<evidence type="ECO:0000256" key="3">
    <source>
        <dbReference type="ARBA" id="ARBA00023027"/>
    </source>
</evidence>
<sequence length="360" mass="37568">MSPFPRALPTPEHPDPRDAPALRWGVLGPGVIAADFTTALHRHTTQRVVAVGSRDAARAAAFAARHGVARAHGSYEELVADPGLDVVYVATPTSEHTAHALLAIAAGRHVLVEKPLARTAVEGVAIRAAAEARGVLALEAMKTLYLPHLQVLRRLLADGAIGEVRSAAAALGMPTPFDARTRLFDPALGGGVALDIGVYPVAFVHAVAGDIERVAARGTRAPSGVDDDIDAELTHAAGVRSRVTATWRRAVDGGAIVQGSRARVVLGAPFHNLAPLTLSDPAGSTIAFDERRWPGREGMAFEAAALARWVEIDDRAAVRTAGDASLAVLRVLDRIRDCVGAASADGTDFGNRLSKSSSPG</sequence>
<evidence type="ECO:0000256" key="1">
    <source>
        <dbReference type="ARBA" id="ARBA00010928"/>
    </source>
</evidence>
<comment type="caution">
    <text evidence="6">The sequence shown here is derived from an EMBL/GenBank/DDBJ whole genome shotgun (WGS) entry which is preliminary data.</text>
</comment>
<dbReference type="Gene3D" id="3.40.50.720">
    <property type="entry name" value="NAD(P)-binding Rossmann-like Domain"/>
    <property type="match status" value="1"/>
</dbReference>
<proteinExistence type="inferred from homology"/>
<gene>
    <name evidence="6" type="ORF">CLV46_0276</name>
</gene>
<dbReference type="EMBL" id="PGFF01000001">
    <property type="protein sequence ID" value="PJJ70750.1"/>
    <property type="molecule type" value="Genomic_DNA"/>
</dbReference>
<name>A0A2M9CFW5_9MICO</name>
<feature type="domain" description="Gfo/Idh/MocA-like oxidoreductase N-terminal" evidence="4">
    <location>
        <begin position="22"/>
        <end position="136"/>
    </location>
</feature>
<dbReference type="InterPro" id="IPR000683">
    <property type="entry name" value="Gfo/Idh/MocA-like_OxRdtase_N"/>
</dbReference>
<evidence type="ECO:0000259" key="5">
    <source>
        <dbReference type="Pfam" id="PF22725"/>
    </source>
</evidence>
<dbReference type="PANTHER" id="PTHR22604">
    <property type="entry name" value="OXIDOREDUCTASES"/>
    <property type="match status" value="1"/>
</dbReference>
<dbReference type="AlphaFoldDB" id="A0A2M9CFW5"/>
<dbReference type="PANTHER" id="PTHR22604:SF105">
    <property type="entry name" value="TRANS-1,2-DIHYDROBENZENE-1,2-DIOL DEHYDROGENASE"/>
    <property type="match status" value="1"/>
</dbReference>
<dbReference type="InterPro" id="IPR050984">
    <property type="entry name" value="Gfo/Idh/MocA_domain"/>
</dbReference>
<feature type="domain" description="GFO/IDH/MocA-like oxidoreductase" evidence="5">
    <location>
        <begin position="150"/>
        <end position="264"/>
    </location>
</feature>
<keyword evidence="3" id="KW-0520">NAD</keyword>
<dbReference type="GO" id="GO:0016491">
    <property type="term" value="F:oxidoreductase activity"/>
    <property type="evidence" value="ECO:0007669"/>
    <property type="project" value="UniProtKB-KW"/>
</dbReference>
<evidence type="ECO:0000313" key="7">
    <source>
        <dbReference type="Proteomes" id="UP000228758"/>
    </source>
</evidence>
<organism evidence="6 7">
    <name type="scientific">Diaminobutyricimonas aerilata</name>
    <dbReference type="NCBI Taxonomy" id="1162967"/>
    <lineage>
        <taxon>Bacteria</taxon>
        <taxon>Bacillati</taxon>
        <taxon>Actinomycetota</taxon>
        <taxon>Actinomycetes</taxon>
        <taxon>Micrococcales</taxon>
        <taxon>Microbacteriaceae</taxon>
        <taxon>Diaminobutyricimonas</taxon>
    </lineage>
</organism>
<dbReference type="Pfam" id="PF22725">
    <property type="entry name" value="GFO_IDH_MocA_C3"/>
    <property type="match status" value="1"/>
</dbReference>
<dbReference type="InterPro" id="IPR036291">
    <property type="entry name" value="NAD(P)-bd_dom_sf"/>
</dbReference>
<dbReference type="Proteomes" id="UP000228758">
    <property type="component" value="Unassembled WGS sequence"/>
</dbReference>
<dbReference type="SUPFAM" id="SSF55347">
    <property type="entry name" value="Glyceraldehyde-3-phosphate dehydrogenase-like, C-terminal domain"/>
    <property type="match status" value="1"/>
</dbReference>
<comment type="similarity">
    <text evidence="1">Belongs to the Gfo/Idh/MocA family.</text>
</comment>
<protein>
    <submittedName>
        <fullName evidence="6">Putative dehydrogenase</fullName>
    </submittedName>
</protein>
<evidence type="ECO:0000313" key="6">
    <source>
        <dbReference type="EMBL" id="PJJ70750.1"/>
    </source>
</evidence>
<keyword evidence="2" id="KW-0560">Oxidoreductase</keyword>
<dbReference type="Gene3D" id="3.30.360.10">
    <property type="entry name" value="Dihydrodipicolinate Reductase, domain 2"/>
    <property type="match status" value="1"/>
</dbReference>
<dbReference type="Pfam" id="PF01408">
    <property type="entry name" value="GFO_IDH_MocA"/>
    <property type="match status" value="1"/>
</dbReference>
<evidence type="ECO:0000259" key="4">
    <source>
        <dbReference type="Pfam" id="PF01408"/>
    </source>
</evidence>
<reference evidence="6 7" key="1">
    <citation type="submission" date="2017-11" db="EMBL/GenBank/DDBJ databases">
        <title>Genomic Encyclopedia of Archaeal and Bacterial Type Strains, Phase II (KMG-II): From Individual Species to Whole Genera.</title>
        <authorList>
            <person name="Goeker M."/>
        </authorList>
    </citation>
    <scope>NUCLEOTIDE SEQUENCE [LARGE SCALE GENOMIC DNA]</scope>
    <source>
        <strain evidence="6 7">DSM 27393</strain>
    </source>
</reference>
<keyword evidence="7" id="KW-1185">Reference proteome</keyword>
<evidence type="ECO:0000256" key="2">
    <source>
        <dbReference type="ARBA" id="ARBA00023002"/>
    </source>
</evidence>
<dbReference type="GO" id="GO:0000166">
    <property type="term" value="F:nucleotide binding"/>
    <property type="evidence" value="ECO:0007669"/>
    <property type="project" value="InterPro"/>
</dbReference>
<accession>A0A2M9CFW5</accession>